<keyword evidence="2" id="KW-1185">Reference proteome</keyword>
<reference evidence="1 2" key="1">
    <citation type="journal article" date="2019" name="Sci. Rep.">
        <title>Orb-weaving spider Araneus ventricosus genome elucidates the spidroin gene catalogue.</title>
        <authorList>
            <person name="Kono N."/>
            <person name="Nakamura H."/>
            <person name="Ohtoshi R."/>
            <person name="Moran D.A.P."/>
            <person name="Shinohara A."/>
            <person name="Yoshida Y."/>
            <person name="Fujiwara M."/>
            <person name="Mori M."/>
            <person name="Tomita M."/>
            <person name="Arakawa K."/>
        </authorList>
    </citation>
    <scope>NUCLEOTIDE SEQUENCE [LARGE SCALE GENOMIC DNA]</scope>
</reference>
<accession>A0A4Y2TG76</accession>
<dbReference type="Proteomes" id="UP000499080">
    <property type="component" value="Unassembled WGS sequence"/>
</dbReference>
<protein>
    <submittedName>
        <fullName evidence="1">Uncharacterized protein</fullName>
    </submittedName>
</protein>
<proteinExistence type="predicted"/>
<name>A0A4Y2TG76_ARAVE</name>
<evidence type="ECO:0000313" key="1">
    <source>
        <dbReference type="EMBL" id="GBN98436.1"/>
    </source>
</evidence>
<sequence>HLYIKVGVVVVWFGGFQAGGARNHVQDRNICVPNLRPTPFLVGVDCFREGADLVKFSSSDYTVKYGIHHITSEQTLMVEEKERRKKKTHFSELSILSIHFTDIITQFF</sequence>
<feature type="non-terminal residue" evidence="1">
    <location>
        <position position="1"/>
    </location>
</feature>
<dbReference type="EMBL" id="BGPR01027720">
    <property type="protein sequence ID" value="GBN98436.1"/>
    <property type="molecule type" value="Genomic_DNA"/>
</dbReference>
<organism evidence="1 2">
    <name type="scientific">Araneus ventricosus</name>
    <name type="common">Orbweaver spider</name>
    <name type="synonym">Epeira ventricosa</name>
    <dbReference type="NCBI Taxonomy" id="182803"/>
    <lineage>
        <taxon>Eukaryota</taxon>
        <taxon>Metazoa</taxon>
        <taxon>Ecdysozoa</taxon>
        <taxon>Arthropoda</taxon>
        <taxon>Chelicerata</taxon>
        <taxon>Arachnida</taxon>
        <taxon>Araneae</taxon>
        <taxon>Araneomorphae</taxon>
        <taxon>Entelegynae</taxon>
        <taxon>Araneoidea</taxon>
        <taxon>Araneidae</taxon>
        <taxon>Araneus</taxon>
    </lineage>
</organism>
<comment type="caution">
    <text evidence="1">The sequence shown here is derived from an EMBL/GenBank/DDBJ whole genome shotgun (WGS) entry which is preliminary data.</text>
</comment>
<dbReference type="AlphaFoldDB" id="A0A4Y2TG76"/>
<evidence type="ECO:0000313" key="2">
    <source>
        <dbReference type="Proteomes" id="UP000499080"/>
    </source>
</evidence>
<gene>
    <name evidence="1" type="ORF">AVEN_140561_1</name>
</gene>